<dbReference type="RefSeq" id="WP_264319621.1">
    <property type="nucleotide sequence ID" value="NZ_JADEXN010000007.1"/>
</dbReference>
<dbReference type="Proteomes" id="UP000621799">
    <property type="component" value="Unassembled WGS sequence"/>
</dbReference>
<proteinExistence type="predicted"/>
<dbReference type="AlphaFoldDB" id="A0A928VTY9"/>
<evidence type="ECO:0000313" key="1">
    <source>
        <dbReference type="EMBL" id="MBE9039359.1"/>
    </source>
</evidence>
<keyword evidence="2" id="KW-1185">Reference proteome</keyword>
<dbReference type="EMBL" id="JADEXN010000007">
    <property type="protein sequence ID" value="MBE9039359.1"/>
    <property type="molecule type" value="Genomic_DNA"/>
</dbReference>
<evidence type="ECO:0000313" key="2">
    <source>
        <dbReference type="Proteomes" id="UP000621799"/>
    </source>
</evidence>
<comment type="caution">
    <text evidence="1">The sequence shown here is derived from an EMBL/GenBank/DDBJ whole genome shotgun (WGS) entry which is preliminary data.</text>
</comment>
<name>A0A928VTY9_9CYAN</name>
<sequence length="119" mass="13271">MVNSEIVRGQIRTEKVRELRGKLKGQTFKADRAEVWADRQLVKLGIEQEKLGIDEDNLKAVRVDRQLNQQSHIARLSAKAYSVDATTSLNQGKQQFLLNAGVDPTVVTLDAKAKMGVKV</sequence>
<protein>
    <submittedName>
        <fullName evidence="1">Uncharacterized protein</fullName>
    </submittedName>
</protein>
<accession>A0A928VTY9</accession>
<gene>
    <name evidence="1" type="ORF">IQ235_00930</name>
</gene>
<organism evidence="1 2">
    <name type="scientific">Zarconia navalis LEGE 11467</name>
    <dbReference type="NCBI Taxonomy" id="1828826"/>
    <lineage>
        <taxon>Bacteria</taxon>
        <taxon>Bacillati</taxon>
        <taxon>Cyanobacteriota</taxon>
        <taxon>Cyanophyceae</taxon>
        <taxon>Oscillatoriophycideae</taxon>
        <taxon>Oscillatoriales</taxon>
        <taxon>Oscillatoriales incertae sedis</taxon>
        <taxon>Zarconia</taxon>
        <taxon>Zarconia navalis</taxon>
    </lineage>
</organism>
<reference evidence="1" key="1">
    <citation type="submission" date="2020-10" db="EMBL/GenBank/DDBJ databases">
        <authorList>
            <person name="Castelo-Branco R."/>
            <person name="Eusebio N."/>
            <person name="Adriana R."/>
            <person name="Vieira A."/>
            <person name="Brugerolle De Fraissinette N."/>
            <person name="Rezende De Castro R."/>
            <person name="Schneider M.P."/>
            <person name="Vasconcelos V."/>
            <person name="Leao P.N."/>
        </authorList>
    </citation>
    <scope>NUCLEOTIDE SEQUENCE</scope>
    <source>
        <strain evidence="1">LEGE 11467</strain>
    </source>
</reference>